<gene>
    <name evidence="2" type="ORF">BG53_07730</name>
</gene>
<dbReference type="SUPFAM" id="SSF103473">
    <property type="entry name" value="MFS general substrate transporter"/>
    <property type="match status" value="1"/>
</dbReference>
<name>A0A9W5RZ44_9BACL</name>
<evidence type="ECO:0000256" key="1">
    <source>
        <dbReference type="SAM" id="Phobius"/>
    </source>
</evidence>
<reference evidence="2 3" key="1">
    <citation type="submission" date="2014-02" db="EMBL/GenBank/DDBJ databases">
        <title>Genome sequence of Paenibacillus darwinianus reveals adaptive mechanisms for survival in Antarctic soils.</title>
        <authorList>
            <person name="Dsouza M."/>
            <person name="Taylor M.W."/>
            <person name="Turner S.J."/>
            <person name="Aislabie J."/>
        </authorList>
    </citation>
    <scope>NUCLEOTIDE SEQUENCE [LARGE SCALE GENOMIC DNA]</scope>
    <source>
        <strain evidence="2 3">CE1</strain>
    </source>
</reference>
<feature type="transmembrane region" description="Helical" evidence="1">
    <location>
        <begin position="104"/>
        <end position="127"/>
    </location>
</feature>
<keyword evidence="1" id="KW-1133">Transmembrane helix</keyword>
<feature type="transmembrane region" description="Helical" evidence="1">
    <location>
        <begin position="47"/>
        <end position="64"/>
    </location>
</feature>
<dbReference type="AlphaFoldDB" id="A0A9W5RZ44"/>
<keyword evidence="3" id="KW-1185">Reference proteome</keyword>
<dbReference type="EMBL" id="JFHU01000212">
    <property type="protein sequence ID" value="EXX85754.1"/>
    <property type="molecule type" value="Genomic_DNA"/>
</dbReference>
<evidence type="ECO:0000313" key="3">
    <source>
        <dbReference type="Proteomes" id="UP000053750"/>
    </source>
</evidence>
<feature type="transmembrane region" description="Helical" evidence="1">
    <location>
        <begin position="76"/>
        <end position="92"/>
    </location>
</feature>
<feature type="non-terminal residue" evidence="2">
    <location>
        <position position="1"/>
    </location>
</feature>
<comment type="caution">
    <text evidence="2">The sequence shown here is derived from an EMBL/GenBank/DDBJ whole genome shotgun (WGS) entry which is preliminary data.</text>
</comment>
<feature type="transmembrane region" description="Helical" evidence="1">
    <location>
        <begin position="139"/>
        <end position="159"/>
    </location>
</feature>
<accession>A0A9W5RZ44</accession>
<dbReference type="Proteomes" id="UP000053750">
    <property type="component" value="Unassembled WGS sequence"/>
</dbReference>
<protein>
    <submittedName>
        <fullName evidence="2">Uncharacterized protein</fullName>
    </submittedName>
</protein>
<evidence type="ECO:0000313" key="2">
    <source>
        <dbReference type="EMBL" id="EXX85754.1"/>
    </source>
</evidence>
<proteinExistence type="predicted"/>
<organism evidence="2 3">
    <name type="scientific">Paenibacillus darwinianus</name>
    <dbReference type="NCBI Taxonomy" id="1380763"/>
    <lineage>
        <taxon>Bacteria</taxon>
        <taxon>Bacillati</taxon>
        <taxon>Bacillota</taxon>
        <taxon>Bacilli</taxon>
        <taxon>Bacillales</taxon>
        <taxon>Paenibacillaceae</taxon>
        <taxon>Paenibacillus</taxon>
    </lineage>
</organism>
<keyword evidence="1" id="KW-0472">Membrane</keyword>
<dbReference type="RefSeq" id="WP_036584934.1">
    <property type="nucleotide sequence ID" value="NZ_KK082288.1"/>
</dbReference>
<keyword evidence="1" id="KW-0812">Transmembrane</keyword>
<dbReference type="InterPro" id="IPR036259">
    <property type="entry name" value="MFS_trans_sf"/>
</dbReference>
<sequence>AAPPLIGLALGVKLFGGEYVKQSVLSSGTGSAGGISGLIGGLDRWDYAILGFIGLSAVLVVTLFVRRRSRLQQPSVGFPTVLVLAVSFWVLYKAEKLGLPAVLPAARLGAFYSLVAALLIGVALLTVGRVVDRSPRKPLITGMIGLLAAALLLAGGFTLPKPEGNRYQYDEAVQTYLRIRGEIVTGDWTIVSPVDEFPLVEAYGWHMNLWEFVRDAEPGSGTAPGLPTSNVFFYVETIPLEENTPIVAADARKPFPVFTKGDLSAFYYKGENRRILEAKMYRWVQWYMRKYPDKMTLYADTPNLKVYRLKQEARIPPVKLPVLPRETEGVW</sequence>